<accession>A0A1L6F7R7</accession>
<reference evidence="2 3" key="1">
    <citation type="submission" date="2016-12" db="EMBL/GenBank/DDBJ databases">
        <title>Complete genome sequence of Thauera chlorobenzoica, a Betaproteobacterium degrading haloaromatics anaerobically to CO2 and halides.</title>
        <authorList>
            <person name="Goris T."/>
            <person name="Mergelsberg M."/>
            <person name="Boll M."/>
        </authorList>
    </citation>
    <scope>NUCLEOTIDE SEQUENCE [LARGE SCALE GENOMIC DNA]</scope>
    <source>
        <strain evidence="2 3">3CB1</strain>
    </source>
</reference>
<gene>
    <name evidence="2" type="ORF">Tchl_0027</name>
</gene>
<dbReference type="KEGG" id="tcl:Tchl_0027"/>
<evidence type="ECO:0000256" key="1">
    <source>
        <dbReference type="SAM" id="MobiDB-lite"/>
    </source>
</evidence>
<organism evidence="2 3">
    <name type="scientific">Thauera chlorobenzoica</name>
    <dbReference type="NCBI Taxonomy" id="96773"/>
    <lineage>
        <taxon>Bacteria</taxon>
        <taxon>Pseudomonadati</taxon>
        <taxon>Pseudomonadota</taxon>
        <taxon>Betaproteobacteria</taxon>
        <taxon>Rhodocyclales</taxon>
        <taxon>Zoogloeaceae</taxon>
        <taxon>Thauera</taxon>
    </lineage>
</organism>
<feature type="compositionally biased region" description="Basic residues" evidence="1">
    <location>
        <begin position="17"/>
        <end position="36"/>
    </location>
</feature>
<protein>
    <submittedName>
        <fullName evidence="2">Uncharacterized protein</fullName>
    </submittedName>
</protein>
<evidence type="ECO:0000313" key="2">
    <source>
        <dbReference type="EMBL" id="APR02903.1"/>
    </source>
</evidence>
<sequence length="60" mass="7128">MRRFFRAMEGPAGRYPRPARRRLRSGSRSSRRRVCGRRRRGHIVLRDDADCFNGERSLLP</sequence>
<feature type="region of interest" description="Disordered" evidence="1">
    <location>
        <begin position="1"/>
        <end position="36"/>
    </location>
</feature>
<proteinExistence type="predicted"/>
<dbReference type="EMBL" id="CP018839">
    <property type="protein sequence ID" value="APR02903.1"/>
    <property type="molecule type" value="Genomic_DNA"/>
</dbReference>
<dbReference type="Proteomes" id="UP000185739">
    <property type="component" value="Chromosome"/>
</dbReference>
<keyword evidence="3" id="KW-1185">Reference proteome</keyword>
<dbReference type="AlphaFoldDB" id="A0A1L6F7R7"/>
<evidence type="ECO:0000313" key="3">
    <source>
        <dbReference type="Proteomes" id="UP000185739"/>
    </source>
</evidence>
<name>A0A1L6F7R7_9RHOO</name>
<dbReference type="STRING" id="96773.Tchl_0027"/>